<feature type="compositionally biased region" description="Polar residues" evidence="1">
    <location>
        <begin position="83"/>
        <end position="95"/>
    </location>
</feature>
<name>A0A7J0F730_9ERIC</name>
<dbReference type="GO" id="GO:0016757">
    <property type="term" value="F:glycosyltransferase activity"/>
    <property type="evidence" value="ECO:0007669"/>
    <property type="project" value="UniProtKB-KW"/>
</dbReference>
<evidence type="ECO:0000256" key="1">
    <source>
        <dbReference type="SAM" id="MobiDB-lite"/>
    </source>
</evidence>
<feature type="region of interest" description="Disordered" evidence="1">
    <location>
        <begin position="48"/>
        <end position="115"/>
    </location>
</feature>
<keyword evidence="2" id="KW-0808">Transferase</keyword>
<dbReference type="Proteomes" id="UP000585474">
    <property type="component" value="Unassembled WGS sequence"/>
</dbReference>
<feature type="compositionally biased region" description="Acidic residues" evidence="1">
    <location>
        <begin position="65"/>
        <end position="81"/>
    </location>
</feature>
<feature type="compositionally biased region" description="Acidic residues" evidence="1">
    <location>
        <begin position="106"/>
        <end position="115"/>
    </location>
</feature>
<dbReference type="EMBL" id="BJWL01000009">
    <property type="protein sequence ID" value="GFY94508.1"/>
    <property type="molecule type" value="Genomic_DNA"/>
</dbReference>
<proteinExistence type="predicted"/>
<dbReference type="AlphaFoldDB" id="A0A7J0F730"/>
<evidence type="ECO:0000313" key="2">
    <source>
        <dbReference type="EMBL" id="GFY94508.1"/>
    </source>
</evidence>
<reference evidence="2 3" key="1">
    <citation type="submission" date="2019-07" db="EMBL/GenBank/DDBJ databases">
        <title>De Novo Assembly of kiwifruit Actinidia rufa.</title>
        <authorList>
            <person name="Sugita-Konishi S."/>
            <person name="Sato K."/>
            <person name="Mori E."/>
            <person name="Abe Y."/>
            <person name="Kisaki G."/>
            <person name="Hamano K."/>
            <person name="Suezawa K."/>
            <person name="Otani M."/>
            <person name="Fukuda T."/>
            <person name="Manabe T."/>
            <person name="Gomi K."/>
            <person name="Tabuchi M."/>
            <person name="Akimitsu K."/>
            <person name="Kataoka I."/>
        </authorList>
    </citation>
    <scope>NUCLEOTIDE SEQUENCE [LARGE SCALE GENOMIC DNA]</scope>
    <source>
        <strain evidence="3">cv. Fuchu</strain>
    </source>
</reference>
<keyword evidence="2" id="KW-0328">Glycosyltransferase</keyword>
<gene>
    <name evidence="2" type="ORF">Acr_09g0009540</name>
</gene>
<evidence type="ECO:0000313" key="3">
    <source>
        <dbReference type="Proteomes" id="UP000585474"/>
    </source>
</evidence>
<organism evidence="2 3">
    <name type="scientific">Actinidia rufa</name>
    <dbReference type="NCBI Taxonomy" id="165716"/>
    <lineage>
        <taxon>Eukaryota</taxon>
        <taxon>Viridiplantae</taxon>
        <taxon>Streptophyta</taxon>
        <taxon>Embryophyta</taxon>
        <taxon>Tracheophyta</taxon>
        <taxon>Spermatophyta</taxon>
        <taxon>Magnoliopsida</taxon>
        <taxon>eudicotyledons</taxon>
        <taxon>Gunneridae</taxon>
        <taxon>Pentapetalae</taxon>
        <taxon>asterids</taxon>
        <taxon>Ericales</taxon>
        <taxon>Actinidiaceae</taxon>
        <taxon>Actinidia</taxon>
    </lineage>
</organism>
<keyword evidence="3" id="KW-1185">Reference proteome</keyword>
<protein>
    <submittedName>
        <fullName evidence="2">O-fucosyltransferase family protein</fullName>
    </submittedName>
</protein>
<accession>A0A7J0F730</accession>
<comment type="caution">
    <text evidence="2">The sequence shown here is derived from an EMBL/GenBank/DDBJ whole genome shotgun (WGS) entry which is preliminary data.</text>
</comment>
<dbReference type="OrthoDB" id="980935at2759"/>
<sequence length="115" mass="12589">MGEPNEVKPGKGEFHENPLFCICEKVDPTASGDSGSHTWATIRHEIVRENSLRRDTGSGGVTDEQFAEDEQDGYDTDDADNENGLQGKSLPNKTDSYLGVLKGDPPELEEMFSNS</sequence>